<keyword evidence="3" id="KW-1185">Reference proteome</keyword>
<sequence length="365" mass="40222">MFKKLALCGVMILGLLSSFNMPNAHAETTVTYAIDPKYILAEPFSEGLAAVYGTGGWGFVDKNGKEIIKLSYTGAKSFSEGLAPVNVAEWGKGDKWGYIDQTGKIVIQPKYSIAKPFVGGYAVVYSKDRKAGVINKQGKVVINLKYDNIKLYDGIAITDIRPTKEQGYSQALDMTGKALFKYPSIGIFKEGLGVYATYSKRTPRYGFIDKTGKIVIKAKYEQILAFSEGLAPVKQNDKWGFIDKQGKVIIKPQYYDALPFSEGLAAVNGTGGWGFIDKNGKKVVKPKYYSVKAFSDGLAAVELSNRKWGFIDKTGKMVIDAQFFNVTETNNLNDTGAFREGLSAVFVSNKDNKRWGYILNPLNKP</sequence>
<evidence type="ECO:0000313" key="3">
    <source>
        <dbReference type="Proteomes" id="UP000526125"/>
    </source>
</evidence>
<dbReference type="AlphaFoldDB" id="A0A7Y6EU69"/>
<evidence type="ECO:0000313" key="2">
    <source>
        <dbReference type="EMBL" id="NUU75326.1"/>
    </source>
</evidence>
<name>A0A7Y6EU69_9BACL</name>
<gene>
    <name evidence="2" type="ORF">HP552_08790</name>
</gene>
<dbReference type="PANTHER" id="PTHR37841">
    <property type="entry name" value="GLR2918 PROTEIN"/>
    <property type="match status" value="1"/>
</dbReference>
<accession>A0A7Y6EU69</accession>
<feature type="signal peptide" evidence="1">
    <location>
        <begin position="1"/>
        <end position="26"/>
    </location>
</feature>
<dbReference type="RefSeq" id="WP_175395154.1">
    <property type="nucleotide sequence ID" value="NZ_JABMCB010000169.1"/>
</dbReference>
<dbReference type="EMBL" id="JABMCB010000169">
    <property type="protein sequence ID" value="NUU75326.1"/>
    <property type="molecule type" value="Genomic_DNA"/>
</dbReference>
<keyword evidence="1" id="KW-0732">Signal</keyword>
<proteinExistence type="predicted"/>
<dbReference type="InterPro" id="IPR032774">
    <property type="entry name" value="WG_beta_rep"/>
</dbReference>
<reference evidence="2 3" key="1">
    <citation type="submission" date="2020-05" db="EMBL/GenBank/DDBJ databases">
        <title>Genome Sequencing of Type Strains.</title>
        <authorList>
            <person name="Lemaire J.F."/>
            <person name="Inderbitzin P."/>
            <person name="Gregorio O.A."/>
            <person name="Collins S.B."/>
            <person name="Wespe N."/>
            <person name="Knight-Connoni V."/>
        </authorList>
    </citation>
    <scope>NUCLEOTIDE SEQUENCE [LARGE SCALE GENOMIC DNA]</scope>
    <source>
        <strain evidence="2 3">LMG 21957</strain>
    </source>
</reference>
<evidence type="ECO:0000256" key="1">
    <source>
        <dbReference type="SAM" id="SignalP"/>
    </source>
</evidence>
<protein>
    <submittedName>
        <fullName evidence="2">WG repeat-containing protein</fullName>
    </submittedName>
</protein>
<comment type="caution">
    <text evidence="2">The sequence shown here is derived from an EMBL/GenBank/DDBJ whole genome shotgun (WGS) entry which is preliminary data.</text>
</comment>
<dbReference type="PANTHER" id="PTHR37841:SF1">
    <property type="entry name" value="DUF3298 DOMAIN-CONTAINING PROTEIN"/>
    <property type="match status" value="1"/>
</dbReference>
<organism evidence="2 3">
    <name type="scientific">Paenibacillus xylanilyticus</name>
    <dbReference type="NCBI Taxonomy" id="248903"/>
    <lineage>
        <taxon>Bacteria</taxon>
        <taxon>Bacillati</taxon>
        <taxon>Bacillota</taxon>
        <taxon>Bacilli</taxon>
        <taxon>Bacillales</taxon>
        <taxon>Paenibacillaceae</taxon>
        <taxon>Paenibacillus</taxon>
    </lineage>
</organism>
<dbReference type="SUPFAM" id="SSF69360">
    <property type="entry name" value="Cell wall binding repeat"/>
    <property type="match status" value="3"/>
</dbReference>
<dbReference type="Proteomes" id="UP000526125">
    <property type="component" value="Unassembled WGS sequence"/>
</dbReference>
<dbReference type="Pfam" id="PF14903">
    <property type="entry name" value="WG_beta_rep"/>
    <property type="match status" value="7"/>
</dbReference>
<feature type="chain" id="PRO_5031169122" evidence="1">
    <location>
        <begin position="27"/>
        <end position="365"/>
    </location>
</feature>